<feature type="domain" description="Peptidase C1A papain C-terminal" evidence="3">
    <location>
        <begin position="125"/>
        <end position="344"/>
    </location>
</feature>
<dbReference type="SUPFAM" id="SSF54001">
    <property type="entry name" value="Cysteine proteinases"/>
    <property type="match status" value="1"/>
</dbReference>
<dbReference type="GO" id="GO:0006508">
    <property type="term" value="P:proteolysis"/>
    <property type="evidence" value="ECO:0007669"/>
    <property type="project" value="UniProtKB-KW"/>
</dbReference>
<name>W8CBU1_CERCA</name>
<dbReference type="CDD" id="cd02248">
    <property type="entry name" value="Peptidase_C1A"/>
    <property type="match status" value="1"/>
</dbReference>
<evidence type="ECO:0000259" key="3">
    <source>
        <dbReference type="SMART" id="SM00645"/>
    </source>
</evidence>
<keyword evidence="5" id="KW-0378">Hydrolase</keyword>
<keyword evidence="5" id="KW-0645">Protease</keyword>
<evidence type="ECO:0000256" key="2">
    <source>
        <dbReference type="SAM" id="SignalP"/>
    </source>
</evidence>
<dbReference type="EMBL" id="GAMC01004521">
    <property type="protein sequence ID" value="JAC02035.1"/>
    <property type="molecule type" value="mRNA"/>
</dbReference>
<organism evidence="5">
    <name type="scientific">Ceratitis capitata</name>
    <name type="common">Mediterranean fruit fly</name>
    <name type="synonym">Tephritis capitata</name>
    <dbReference type="NCBI Taxonomy" id="7213"/>
    <lineage>
        <taxon>Eukaryota</taxon>
        <taxon>Metazoa</taxon>
        <taxon>Ecdysozoa</taxon>
        <taxon>Arthropoda</taxon>
        <taxon>Hexapoda</taxon>
        <taxon>Insecta</taxon>
        <taxon>Pterygota</taxon>
        <taxon>Neoptera</taxon>
        <taxon>Endopterygota</taxon>
        <taxon>Diptera</taxon>
        <taxon>Brachycera</taxon>
        <taxon>Muscomorpha</taxon>
        <taxon>Tephritoidea</taxon>
        <taxon>Tephritidae</taxon>
        <taxon>Ceratitis</taxon>
        <taxon>Ceratitis</taxon>
    </lineage>
</organism>
<sequence length="348" mass="38571">MYGAKEFYAVLLLTTILGFQFCDSIIVNRATLNSEEWTSYVSTYGKTYVNGPVPEAYALYYYNYNKKLITAHNVKADRYPDKITYRLGINQFTDMRLIHFNALFPKTTPPTTAPSATTAPQVQDASPSFDFITDLLLTITAENQGTVCNSGWAYATAKAVEIREAIETGITTRLSAQNLIDCAGSGTGCTRQVAQTAFEYLVGNQRPLYSETDYPNTPLLSTQGMCLTPTAATATSVTLASYSRIDNPTDDTIMKYVSAEFPVVILYDPTSFDFMHYKSGIFQQPHTYGGSHYMVVVGYGTDATLNLDYWLVLNSFGTTWGENGFIRIKRETTKPLTTLALFPNALSP</sequence>
<feature type="domain" description="Cathepsin propeptide inhibitor" evidence="4">
    <location>
        <begin position="37"/>
        <end position="100"/>
    </location>
</feature>
<dbReference type="InterPro" id="IPR013201">
    <property type="entry name" value="Prot_inhib_I29"/>
</dbReference>
<dbReference type="AlphaFoldDB" id="W8CBU1"/>
<comment type="similarity">
    <text evidence="1">Belongs to the peptidase C1 family.</text>
</comment>
<dbReference type="InterPro" id="IPR000668">
    <property type="entry name" value="Peptidase_C1A_C"/>
</dbReference>
<keyword evidence="2" id="KW-0732">Signal</keyword>
<dbReference type="OrthoDB" id="387093at2759"/>
<dbReference type="GO" id="GO:0008234">
    <property type="term" value="F:cysteine-type peptidase activity"/>
    <property type="evidence" value="ECO:0007669"/>
    <property type="project" value="InterPro"/>
</dbReference>
<dbReference type="InterPro" id="IPR038765">
    <property type="entry name" value="Papain-like_cys_pep_sf"/>
</dbReference>
<dbReference type="PANTHER" id="PTHR12411">
    <property type="entry name" value="CYSTEINE PROTEASE FAMILY C1-RELATED"/>
    <property type="match status" value="1"/>
</dbReference>
<dbReference type="InterPro" id="IPR013128">
    <property type="entry name" value="Peptidase_C1A"/>
</dbReference>
<dbReference type="Pfam" id="PF00112">
    <property type="entry name" value="Peptidase_C1"/>
    <property type="match status" value="1"/>
</dbReference>
<proteinExistence type="evidence at transcript level"/>
<gene>
    <name evidence="5" type="primary">CYSP1</name>
</gene>
<dbReference type="Gene3D" id="3.90.70.10">
    <property type="entry name" value="Cysteine proteinases"/>
    <property type="match status" value="1"/>
</dbReference>
<dbReference type="SMART" id="SM00848">
    <property type="entry name" value="Inhibitor_I29"/>
    <property type="match status" value="1"/>
</dbReference>
<feature type="chain" id="PRO_5018622363" evidence="2">
    <location>
        <begin position="25"/>
        <end position="348"/>
    </location>
</feature>
<evidence type="ECO:0000256" key="1">
    <source>
        <dbReference type="ARBA" id="ARBA00008455"/>
    </source>
</evidence>
<protein>
    <submittedName>
        <fullName evidence="5">Cysteine protease 1</fullName>
    </submittedName>
</protein>
<dbReference type="InterPro" id="IPR039417">
    <property type="entry name" value="Peptidase_C1A_papain-like"/>
</dbReference>
<reference evidence="5" key="1">
    <citation type="submission" date="2013-07" db="EMBL/GenBank/DDBJ databases">
        <authorList>
            <person name="Geib S."/>
        </authorList>
    </citation>
    <scope>NUCLEOTIDE SEQUENCE</scope>
</reference>
<feature type="signal peptide" evidence="2">
    <location>
        <begin position="1"/>
        <end position="24"/>
    </location>
</feature>
<reference evidence="5" key="2">
    <citation type="journal article" date="2014" name="BMC Genomics">
        <title>A genomic perspective to assessing quality of mass-reared SIT flies used in Mediterranean fruit fly (Ceratitis capitata) eradication in California.</title>
        <authorList>
            <person name="Calla B."/>
            <person name="Hall B."/>
            <person name="Hou S."/>
            <person name="Geib S.M."/>
        </authorList>
    </citation>
    <scope>NUCLEOTIDE SEQUENCE</scope>
</reference>
<dbReference type="SMART" id="SM00645">
    <property type="entry name" value="Pept_C1"/>
    <property type="match status" value="1"/>
</dbReference>
<accession>W8CBU1</accession>
<evidence type="ECO:0000259" key="4">
    <source>
        <dbReference type="SMART" id="SM00848"/>
    </source>
</evidence>
<evidence type="ECO:0000313" key="5">
    <source>
        <dbReference type="EMBL" id="JAC02035.1"/>
    </source>
</evidence>